<sequence>MGSTKYISLEMVTFVQHLQELSGGKPAGFKLCIGHPWEWFAIVKAMIKTQIYFFAPKAIYCTKGKGPR</sequence>
<gene>
    <name evidence="1" type="ORF">Pas1_03300</name>
</gene>
<evidence type="ECO:0000313" key="2">
    <source>
        <dbReference type="Proteomes" id="UP000248592"/>
    </source>
</evidence>
<protein>
    <submittedName>
        <fullName evidence="1">Uncharacterized protein</fullName>
    </submittedName>
</protein>
<proteinExistence type="predicted"/>
<accession>A0A2Z4JTA1</accession>
<dbReference type="EMBL" id="CP030085">
    <property type="protein sequence ID" value="AWW49492.1"/>
    <property type="molecule type" value="Genomic_DNA"/>
</dbReference>
<organism evidence="1 2">
    <name type="scientific">Polynucleobacter paneuropaeus</name>
    <dbReference type="NCBI Taxonomy" id="2527775"/>
    <lineage>
        <taxon>Bacteria</taxon>
        <taxon>Pseudomonadati</taxon>
        <taxon>Pseudomonadota</taxon>
        <taxon>Betaproteobacteria</taxon>
        <taxon>Burkholderiales</taxon>
        <taxon>Burkholderiaceae</taxon>
        <taxon>Polynucleobacter</taxon>
    </lineage>
</organism>
<name>A0A2Z4JTA1_9BURK</name>
<evidence type="ECO:0000313" key="1">
    <source>
        <dbReference type="EMBL" id="AWW49492.1"/>
    </source>
</evidence>
<dbReference type="Proteomes" id="UP000248592">
    <property type="component" value="Chromosome"/>
</dbReference>
<reference evidence="2" key="1">
    <citation type="submission" date="2018-06" db="EMBL/GenBank/DDBJ databases">
        <title>Description of a new Polynucleobacter species.</title>
        <authorList>
            <person name="Hahn M.W."/>
        </authorList>
    </citation>
    <scope>NUCLEOTIDE SEQUENCE [LARGE SCALE GENOMIC DNA]</scope>
    <source>
        <strain evidence="2">MG-25-Pas1-D2</strain>
    </source>
</reference>
<dbReference type="AlphaFoldDB" id="A0A2Z4JTA1"/>